<dbReference type="EMBL" id="JBHTJZ010000009">
    <property type="protein sequence ID" value="MFD0959577.1"/>
    <property type="molecule type" value="Genomic_DNA"/>
</dbReference>
<gene>
    <name evidence="4" type="ORF">ACFQ2I_09240</name>
</gene>
<keyword evidence="5" id="KW-1185">Reference proteome</keyword>
<feature type="transmembrane region" description="Helical" evidence="3">
    <location>
        <begin position="51"/>
        <end position="74"/>
    </location>
</feature>
<accession>A0ABW3HPW8</accession>
<dbReference type="PANTHER" id="PTHR40903">
    <property type="entry name" value="GLYCINE-RICH CELL WALL STRUCTURAL PROTEIN 1-LIKE"/>
    <property type="match status" value="1"/>
</dbReference>
<keyword evidence="3" id="KW-0472">Membrane</keyword>
<evidence type="ECO:0008006" key="6">
    <source>
        <dbReference type="Google" id="ProtNLM"/>
    </source>
</evidence>
<organism evidence="4 5">
    <name type="scientific">Paenibacillus chungangensis</name>
    <dbReference type="NCBI Taxonomy" id="696535"/>
    <lineage>
        <taxon>Bacteria</taxon>
        <taxon>Bacillati</taxon>
        <taxon>Bacillota</taxon>
        <taxon>Bacilli</taxon>
        <taxon>Bacillales</taxon>
        <taxon>Paenibacillaceae</taxon>
        <taxon>Paenibacillus</taxon>
    </lineage>
</organism>
<feature type="compositionally biased region" description="Low complexity" evidence="2">
    <location>
        <begin position="491"/>
        <end position="500"/>
    </location>
</feature>
<evidence type="ECO:0000256" key="2">
    <source>
        <dbReference type="SAM" id="MobiDB-lite"/>
    </source>
</evidence>
<feature type="compositionally biased region" description="Gly residues" evidence="2">
    <location>
        <begin position="408"/>
        <end position="420"/>
    </location>
</feature>
<evidence type="ECO:0000256" key="1">
    <source>
        <dbReference type="SAM" id="Coils"/>
    </source>
</evidence>
<keyword evidence="3" id="KW-1133">Transmembrane helix</keyword>
<evidence type="ECO:0000256" key="3">
    <source>
        <dbReference type="SAM" id="Phobius"/>
    </source>
</evidence>
<dbReference type="PANTHER" id="PTHR40903:SF1">
    <property type="entry name" value="HYPHALLY REGULATED CELL WALL PROTEIN 3"/>
    <property type="match status" value="1"/>
</dbReference>
<keyword evidence="1" id="KW-0175">Coiled coil</keyword>
<reference evidence="5" key="1">
    <citation type="journal article" date="2019" name="Int. J. Syst. Evol. Microbiol.">
        <title>The Global Catalogue of Microorganisms (GCM) 10K type strain sequencing project: providing services to taxonomists for standard genome sequencing and annotation.</title>
        <authorList>
            <consortium name="The Broad Institute Genomics Platform"/>
            <consortium name="The Broad Institute Genome Sequencing Center for Infectious Disease"/>
            <person name="Wu L."/>
            <person name="Ma J."/>
        </authorList>
    </citation>
    <scope>NUCLEOTIDE SEQUENCE [LARGE SCALE GENOMIC DNA]</scope>
    <source>
        <strain evidence="5">CCUG 59129</strain>
    </source>
</reference>
<keyword evidence="3" id="KW-0812">Transmembrane</keyword>
<proteinExistence type="predicted"/>
<protein>
    <recommendedName>
        <fullName evidence="6">DUF4175 domain-containing protein</fullName>
    </recommendedName>
</protein>
<feature type="region of interest" description="Disordered" evidence="2">
    <location>
        <begin position="385"/>
        <end position="537"/>
    </location>
</feature>
<feature type="compositionally biased region" description="Gly residues" evidence="2">
    <location>
        <begin position="445"/>
        <end position="490"/>
    </location>
</feature>
<dbReference type="RefSeq" id="WP_377563734.1">
    <property type="nucleotide sequence ID" value="NZ_JBHTJZ010000009.1"/>
</dbReference>
<name>A0ABW3HPW8_9BACL</name>
<evidence type="ECO:0000313" key="5">
    <source>
        <dbReference type="Proteomes" id="UP001596989"/>
    </source>
</evidence>
<feature type="coiled-coil region" evidence="1">
    <location>
        <begin position="171"/>
        <end position="267"/>
    </location>
</feature>
<comment type="caution">
    <text evidence="4">The sequence shown here is derived from an EMBL/GenBank/DDBJ whole genome shotgun (WGS) entry which is preliminary data.</text>
</comment>
<feature type="transmembrane region" description="Helical" evidence="3">
    <location>
        <begin position="21"/>
        <end position="45"/>
    </location>
</feature>
<sequence>MEEDRLALQKLIRPVRSRLLFFRWLQWCLTGLILGSGAASVVLAASRLWPLPYAKLIACALLVTGLLAAFIAAVRRGVSLREAAKVIDKGEAEDAVLTAMDNMGKEGACSEGEARLLLWQRQDAIRAVERFVANLPQRVPWPPWSTWRLGVYSVSVLYTLLLVLFLLPNPMDERASAMLALRERAAQLEEELDELIAEVDEETLSDEMEAELLQPLEELRSQLQDMSADGELEEELRNAIERLEQLRSEAETAVKRLEATAEAISDEAQLSDLGQALQDRDMKGMQRAIEALRSELQALAPAEREALARALERLAAEQPLQEGADDALSSALMAAAQQARAAGSGGAATGEAAPGSGADDGLAALEQALAHGISQGELERLARDVSGQLSRSSGQVPAAGESPPPGRPGGGDGGAPGNGGSDMQPGSGSGNGDEVGAEGVNGTDNGEGTGTGAGSGTDAGTGTGAESGTGAGSGNGTGSGGASTGGGAGTSSGSRTTVTTPRTMEGVGEGHWDGGPSTGGDISKGGPSIGKEGVTRPYEEVFGEYSRQARESLSRGSLPSSMQEKVKRYFEAIQPE</sequence>
<evidence type="ECO:0000313" key="4">
    <source>
        <dbReference type="EMBL" id="MFD0959577.1"/>
    </source>
</evidence>
<dbReference type="Proteomes" id="UP001596989">
    <property type="component" value="Unassembled WGS sequence"/>
</dbReference>
<feature type="transmembrane region" description="Helical" evidence="3">
    <location>
        <begin position="149"/>
        <end position="167"/>
    </location>
</feature>